<evidence type="ECO:0000313" key="2">
    <source>
        <dbReference type="Proteomes" id="UP000613740"/>
    </source>
</evidence>
<accession>A0A836B3R9</accession>
<organism evidence="1 2">
    <name type="scientific">Chlamydomonas schloesseri</name>
    <dbReference type="NCBI Taxonomy" id="2026947"/>
    <lineage>
        <taxon>Eukaryota</taxon>
        <taxon>Viridiplantae</taxon>
        <taxon>Chlorophyta</taxon>
        <taxon>core chlorophytes</taxon>
        <taxon>Chlorophyceae</taxon>
        <taxon>CS clade</taxon>
        <taxon>Chlamydomonadales</taxon>
        <taxon>Chlamydomonadaceae</taxon>
        <taxon>Chlamydomonas</taxon>
    </lineage>
</organism>
<protein>
    <submittedName>
        <fullName evidence="1">Uncharacterized protein</fullName>
    </submittedName>
</protein>
<keyword evidence="2" id="KW-1185">Reference proteome</keyword>
<dbReference type="EMBL" id="JAEHOD010000024">
    <property type="protein sequence ID" value="KAG2446841.1"/>
    <property type="molecule type" value="Genomic_DNA"/>
</dbReference>
<sequence>MELLDALLRKHGGDTSGAPRTAYQQGAAAGGPGLGGAAGSNELASAEPVRELVRAAMRETWLEFAAQQQRARKPKSFSKASSTDVDALLHCAQLQHVRGEALAPQDVQIPAGTPECDSFVWEQGGGENAMTPELLKYHQTQLEKFGVEFDKLGGFEMHDTHSKGKLIPFNCGGRYFSGGFDGCVAPYGLNQESVVFQSRIIYEHKCREMTTTDKQQAIVELLGAYAYNSCPVLLDLTNGRTHNIYTIRGTCVYVWKDLKPTQAYILQARHLQAADRLRAALDLQLGQIPEEEQRTMRHVQQALAPVIGGAAALQEQLDSLLPFMAPEERELVSQDLVRSWAQGADFTQPPEEQIQIPALSLPATPSFYI</sequence>
<proteinExistence type="predicted"/>
<gene>
    <name evidence="1" type="ORF">HYH02_008000</name>
</gene>
<dbReference type="OrthoDB" id="537362at2759"/>
<evidence type="ECO:0000313" key="1">
    <source>
        <dbReference type="EMBL" id="KAG2446841.1"/>
    </source>
</evidence>
<dbReference type="AlphaFoldDB" id="A0A836B3R9"/>
<comment type="caution">
    <text evidence="1">The sequence shown here is derived from an EMBL/GenBank/DDBJ whole genome shotgun (WGS) entry which is preliminary data.</text>
</comment>
<name>A0A836B3R9_9CHLO</name>
<reference evidence="1" key="1">
    <citation type="journal article" date="2020" name="bioRxiv">
        <title>Comparative genomics of Chlamydomonas.</title>
        <authorList>
            <person name="Craig R.J."/>
            <person name="Hasan A.R."/>
            <person name="Ness R.W."/>
            <person name="Keightley P.D."/>
        </authorList>
    </citation>
    <scope>NUCLEOTIDE SEQUENCE</scope>
    <source>
        <strain evidence="1">CCAP 11/173</strain>
    </source>
</reference>
<dbReference type="Proteomes" id="UP000613740">
    <property type="component" value="Unassembled WGS sequence"/>
</dbReference>